<feature type="region of interest" description="Disordered" evidence="1">
    <location>
        <begin position="59"/>
        <end position="89"/>
    </location>
</feature>
<feature type="compositionally biased region" description="Polar residues" evidence="1">
    <location>
        <begin position="80"/>
        <end position="89"/>
    </location>
</feature>
<evidence type="ECO:0000313" key="3">
    <source>
        <dbReference type="Proteomes" id="UP000036168"/>
    </source>
</evidence>
<dbReference type="EMBL" id="LECW02000043">
    <property type="protein sequence ID" value="KRT90689.1"/>
    <property type="molecule type" value="Genomic_DNA"/>
</dbReference>
<dbReference type="Pfam" id="PF02368">
    <property type="entry name" value="Big_2"/>
    <property type="match status" value="1"/>
</dbReference>
<dbReference type="InterPro" id="IPR036116">
    <property type="entry name" value="FN3_sf"/>
</dbReference>
<dbReference type="SUPFAM" id="SSF49265">
    <property type="entry name" value="Fibronectin type III"/>
    <property type="match status" value="1"/>
</dbReference>
<evidence type="ECO:0000313" key="2">
    <source>
        <dbReference type="EMBL" id="KRT90689.1"/>
    </source>
</evidence>
<accession>A0A0T6BL11</accession>
<dbReference type="Gene3D" id="2.60.40.10">
    <property type="entry name" value="Immunoglobulins"/>
    <property type="match status" value="1"/>
</dbReference>
<name>A0A0T6BL11_9BACI</name>
<dbReference type="Proteomes" id="UP000036168">
    <property type="component" value="Unassembled WGS sequence"/>
</dbReference>
<reference evidence="2 3" key="1">
    <citation type="journal article" date="2015" name="Int. J. Syst. Evol. Microbiol.">
        <title>Bacillus glycinifermentans sp. nov., isolated from fermented soybean paste.</title>
        <authorList>
            <person name="Kim S.J."/>
            <person name="Dunlap C.A."/>
            <person name="Kwon S.W."/>
            <person name="Rooney A.P."/>
        </authorList>
    </citation>
    <scope>NUCLEOTIDE SEQUENCE [LARGE SCALE GENOMIC DNA]</scope>
    <source>
        <strain evidence="2 3">GO-13</strain>
    </source>
</reference>
<dbReference type="CDD" id="cd00063">
    <property type="entry name" value="FN3"/>
    <property type="match status" value="1"/>
</dbReference>
<dbReference type="InterPro" id="IPR003961">
    <property type="entry name" value="FN3_dom"/>
</dbReference>
<dbReference type="InterPro" id="IPR013783">
    <property type="entry name" value="Ig-like_fold"/>
</dbReference>
<gene>
    <name evidence="2" type="ORF">AB447_224075</name>
</gene>
<dbReference type="Gene3D" id="2.60.40.1080">
    <property type="match status" value="1"/>
</dbReference>
<dbReference type="OrthoDB" id="2362564at2"/>
<dbReference type="InterPro" id="IPR008964">
    <property type="entry name" value="Invasin/intimin_cell_adhesion"/>
</dbReference>
<dbReference type="AlphaFoldDB" id="A0A0T6BL11"/>
<dbReference type="InterPro" id="IPR003343">
    <property type="entry name" value="Big_2"/>
</dbReference>
<dbReference type="SMART" id="SM00635">
    <property type="entry name" value="BID_2"/>
    <property type="match status" value="1"/>
</dbReference>
<feature type="compositionally biased region" description="Polar residues" evidence="1">
    <location>
        <begin position="59"/>
        <end position="71"/>
    </location>
</feature>
<organism evidence="2 3">
    <name type="scientific">Bacillus glycinifermentans</name>
    <dbReference type="NCBI Taxonomy" id="1664069"/>
    <lineage>
        <taxon>Bacteria</taxon>
        <taxon>Bacillati</taxon>
        <taxon>Bacillota</taxon>
        <taxon>Bacilli</taxon>
        <taxon>Bacillales</taxon>
        <taxon>Bacillaceae</taxon>
        <taxon>Bacillus</taxon>
    </lineage>
</organism>
<proteinExistence type="predicted"/>
<comment type="caution">
    <text evidence="2">The sequence shown here is derived from an EMBL/GenBank/DDBJ whole genome shotgun (WGS) entry which is preliminary data.</text>
</comment>
<protein>
    <submittedName>
        <fullName evidence="2">Uncharacterized protein</fullName>
    </submittedName>
</protein>
<evidence type="ECO:0000256" key="1">
    <source>
        <dbReference type="SAM" id="MobiDB-lite"/>
    </source>
</evidence>
<dbReference type="SUPFAM" id="SSF49373">
    <property type="entry name" value="Invasin/intimin cell-adhesion fragments"/>
    <property type="match status" value="1"/>
</dbReference>
<sequence length="165" mass="16913">MSLSWDAVAFAGGIKEYEIFRDGVSVGTRVGTSFSESGLKPETTYKYQVRAISMAGNPSELSNELSVTTKPTPVPDPESISVSPSSKTLNVGETQQITATVSPSGADQGVTYTSSNTSVATVTSSGKVTAVAAGSATITVKSKVKTTVKNTVTITVVEPTPSGGE</sequence>
<dbReference type="PROSITE" id="PS50853">
    <property type="entry name" value="FN3"/>
    <property type="match status" value="1"/>
</dbReference>